<comment type="similarity">
    <text evidence="1 2">Belongs to the peptidase M20A family.</text>
</comment>
<dbReference type="Gene3D" id="3.30.70.360">
    <property type="match status" value="1"/>
</dbReference>
<feature type="region of interest" description="Disordered" evidence="3">
    <location>
        <begin position="1"/>
        <end position="21"/>
    </location>
</feature>
<accession>A0A316V7E1</accession>
<dbReference type="FunFam" id="3.30.70.360:FF:000004">
    <property type="entry name" value="Peptidase M20 domain-containing protein 2"/>
    <property type="match status" value="1"/>
</dbReference>
<dbReference type="Pfam" id="PF07687">
    <property type="entry name" value="M20_dimer"/>
    <property type="match status" value="1"/>
</dbReference>
<dbReference type="RefSeq" id="XP_025351697.1">
    <property type="nucleotide sequence ID" value="XM_025496841.1"/>
</dbReference>
<dbReference type="PANTHER" id="PTHR30575:SF0">
    <property type="entry name" value="XAA-ARG DIPEPTIDASE"/>
    <property type="match status" value="1"/>
</dbReference>
<keyword evidence="6" id="KW-1185">Reference proteome</keyword>
<evidence type="ECO:0000259" key="4">
    <source>
        <dbReference type="Pfam" id="PF07687"/>
    </source>
</evidence>
<dbReference type="NCBIfam" id="TIGR01891">
    <property type="entry name" value="amidohydrolases"/>
    <property type="match status" value="1"/>
</dbReference>
<dbReference type="STRING" id="1280837.A0A316V7E1"/>
<evidence type="ECO:0000256" key="3">
    <source>
        <dbReference type="SAM" id="MobiDB-lite"/>
    </source>
</evidence>
<evidence type="ECO:0000313" key="6">
    <source>
        <dbReference type="Proteomes" id="UP000245771"/>
    </source>
</evidence>
<sequence length="422" mass="45787">MQWDPISDEATKTAQSSKEMGDTIAATIKSIDGELRKLSLSMWSKPELGWQEKETHDLFVSYLQGKNGWKVTPHAYGMETAFRAEFVHRPEGITEDLPTIGFQSELDALPGIGHACGHNLIAIAGVGASLALANALQKHNIAGKVVLLGTPAEEMQGGKIRLLAKGAYEGMDTCLMVHPASLDSVGIMLAKADLLVHYTGHGAHAGAVPWEGTNAQDAAVLSYMNISALRQQIKPDHRVHGIIQGDKSWASNVIPAACDLMFNVRAPTANECDTLTKRVQNCFEAAALATGCKADIRVADPYKDVANNASLGDTFRAIANQRFAKKVTKQAFFASTDFGDITYALPALHAQYSIPLKNPATDKNHTPGFANAAKTQEAHDLTLEAAITIAVIGGKVASDERYRKQIWDEWKKWKESSKQQQQ</sequence>
<dbReference type="SUPFAM" id="SSF53187">
    <property type="entry name" value="Zn-dependent exopeptidases"/>
    <property type="match status" value="1"/>
</dbReference>
<dbReference type="Gene3D" id="3.40.630.10">
    <property type="entry name" value="Zn peptidases"/>
    <property type="match status" value="1"/>
</dbReference>
<reference evidence="5 6" key="1">
    <citation type="journal article" date="2018" name="Mol. Biol. Evol.">
        <title>Broad Genomic Sampling Reveals a Smut Pathogenic Ancestry of the Fungal Clade Ustilaginomycotina.</title>
        <authorList>
            <person name="Kijpornyongpan T."/>
            <person name="Mondo S.J."/>
            <person name="Barry K."/>
            <person name="Sandor L."/>
            <person name="Lee J."/>
            <person name="Lipzen A."/>
            <person name="Pangilinan J."/>
            <person name="LaButti K."/>
            <person name="Hainaut M."/>
            <person name="Henrissat B."/>
            <person name="Grigoriev I.V."/>
            <person name="Spatafora J.W."/>
            <person name="Aime M.C."/>
        </authorList>
    </citation>
    <scope>NUCLEOTIDE SEQUENCE [LARGE SCALE GENOMIC DNA]</scope>
    <source>
        <strain evidence="5 6">MCA 3882</strain>
    </source>
</reference>
<dbReference type="InterPro" id="IPR002933">
    <property type="entry name" value="Peptidase_M20"/>
</dbReference>
<dbReference type="InterPro" id="IPR036264">
    <property type="entry name" value="Bact_exopeptidase_dim_dom"/>
</dbReference>
<dbReference type="GeneID" id="37018622"/>
<evidence type="ECO:0000256" key="1">
    <source>
        <dbReference type="ARBA" id="ARBA00006247"/>
    </source>
</evidence>
<dbReference type="CDD" id="cd05672">
    <property type="entry name" value="M20_ACY1L2-like"/>
    <property type="match status" value="1"/>
</dbReference>
<dbReference type="PIRSF" id="PIRSF037226">
    <property type="entry name" value="Amidohydrolase_ACY1L2_prd"/>
    <property type="match status" value="1"/>
</dbReference>
<dbReference type="Pfam" id="PF01546">
    <property type="entry name" value="Peptidase_M20"/>
    <property type="match status" value="1"/>
</dbReference>
<evidence type="ECO:0000313" key="5">
    <source>
        <dbReference type="EMBL" id="PWN31395.1"/>
    </source>
</evidence>
<dbReference type="InterPro" id="IPR017144">
    <property type="entry name" value="Xaa-Arg_dipeptidase"/>
</dbReference>
<dbReference type="InParanoid" id="A0A316V7E1"/>
<dbReference type="SUPFAM" id="SSF55031">
    <property type="entry name" value="Bacterial exopeptidase dimerisation domain"/>
    <property type="match status" value="1"/>
</dbReference>
<dbReference type="InterPro" id="IPR011650">
    <property type="entry name" value="Peptidase_M20_dimer"/>
</dbReference>
<dbReference type="PANTHER" id="PTHR30575">
    <property type="entry name" value="PEPTIDASE M20"/>
    <property type="match status" value="1"/>
</dbReference>
<dbReference type="GO" id="GO:0016805">
    <property type="term" value="F:dipeptidase activity"/>
    <property type="evidence" value="ECO:0007669"/>
    <property type="project" value="InterPro"/>
</dbReference>
<dbReference type="OrthoDB" id="6119954at2759"/>
<dbReference type="InterPro" id="IPR017439">
    <property type="entry name" value="Amidohydrolase"/>
</dbReference>
<dbReference type="Proteomes" id="UP000245771">
    <property type="component" value="Unassembled WGS sequence"/>
</dbReference>
<name>A0A316V7E1_9BASI</name>
<gene>
    <name evidence="5" type="ORF">FA14DRAFT_128241</name>
</gene>
<protein>
    <recommendedName>
        <fullName evidence="2">Peptidase M20 domain-containing protein 2</fullName>
    </recommendedName>
</protein>
<proteinExistence type="inferred from homology"/>
<dbReference type="InterPro" id="IPR052030">
    <property type="entry name" value="Peptidase_M20/M20A_hydrolases"/>
</dbReference>
<feature type="domain" description="Peptidase M20 dimerisation" evidence="4">
    <location>
        <begin position="196"/>
        <end position="288"/>
    </location>
</feature>
<evidence type="ECO:0000256" key="2">
    <source>
        <dbReference type="PIRNR" id="PIRNR037226"/>
    </source>
</evidence>
<organism evidence="5 6">
    <name type="scientific">Meira miltonrushii</name>
    <dbReference type="NCBI Taxonomy" id="1280837"/>
    <lineage>
        <taxon>Eukaryota</taxon>
        <taxon>Fungi</taxon>
        <taxon>Dikarya</taxon>
        <taxon>Basidiomycota</taxon>
        <taxon>Ustilaginomycotina</taxon>
        <taxon>Exobasidiomycetes</taxon>
        <taxon>Exobasidiales</taxon>
        <taxon>Brachybasidiaceae</taxon>
        <taxon>Meira</taxon>
    </lineage>
</organism>
<dbReference type="AlphaFoldDB" id="A0A316V7E1"/>
<dbReference type="EMBL" id="KZ819609">
    <property type="protein sequence ID" value="PWN31395.1"/>
    <property type="molecule type" value="Genomic_DNA"/>
</dbReference>